<evidence type="ECO:0000313" key="2">
    <source>
        <dbReference type="Proteomes" id="UP001151532"/>
    </source>
</evidence>
<gene>
    <name evidence="1" type="ORF">OIU79_017114</name>
</gene>
<keyword evidence="2" id="KW-1185">Reference proteome</keyword>
<dbReference type="AlphaFoldDB" id="A0A9Q1AJJ0"/>
<dbReference type="EMBL" id="JAPFFK010000002">
    <property type="protein sequence ID" value="KAJ6773578.1"/>
    <property type="molecule type" value="Genomic_DNA"/>
</dbReference>
<sequence>MKLLSCFSYLISSFKIVFFSPRLTVTLTDQRTHEILLVSGFRFVKILEIKIFLFTVVWVFSPTTNIGPCGRRTNGVAPPFYQ</sequence>
<evidence type="ECO:0000313" key="1">
    <source>
        <dbReference type="EMBL" id="KAJ6773578.1"/>
    </source>
</evidence>
<dbReference type="Proteomes" id="UP001151532">
    <property type="component" value="Chromosome 5"/>
</dbReference>
<reference evidence="1" key="2">
    <citation type="journal article" date="2023" name="Int. J. Mol. Sci.">
        <title>De Novo Assembly and Annotation of 11 Diverse Shrub Willow (Salix) Genomes Reveals Novel Gene Organization in Sex-Linked Regions.</title>
        <authorList>
            <person name="Hyden B."/>
            <person name="Feng K."/>
            <person name="Yates T.B."/>
            <person name="Jawdy S."/>
            <person name="Cereghino C."/>
            <person name="Smart L.B."/>
            <person name="Muchero W."/>
        </authorList>
    </citation>
    <scope>NUCLEOTIDE SEQUENCE</scope>
    <source>
        <tissue evidence="1">Shoot tip</tissue>
    </source>
</reference>
<comment type="caution">
    <text evidence="1">The sequence shown here is derived from an EMBL/GenBank/DDBJ whole genome shotgun (WGS) entry which is preliminary data.</text>
</comment>
<organism evidence="1 2">
    <name type="scientific">Salix purpurea</name>
    <name type="common">Purple osier willow</name>
    <dbReference type="NCBI Taxonomy" id="77065"/>
    <lineage>
        <taxon>Eukaryota</taxon>
        <taxon>Viridiplantae</taxon>
        <taxon>Streptophyta</taxon>
        <taxon>Embryophyta</taxon>
        <taxon>Tracheophyta</taxon>
        <taxon>Spermatophyta</taxon>
        <taxon>Magnoliopsida</taxon>
        <taxon>eudicotyledons</taxon>
        <taxon>Gunneridae</taxon>
        <taxon>Pentapetalae</taxon>
        <taxon>rosids</taxon>
        <taxon>fabids</taxon>
        <taxon>Malpighiales</taxon>
        <taxon>Salicaceae</taxon>
        <taxon>Saliceae</taxon>
        <taxon>Salix</taxon>
    </lineage>
</organism>
<reference evidence="1" key="1">
    <citation type="submission" date="2022-11" db="EMBL/GenBank/DDBJ databases">
        <authorList>
            <person name="Hyden B.L."/>
            <person name="Feng K."/>
            <person name="Yates T."/>
            <person name="Jawdy S."/>
            <person name="Smart L.B."/>
            <person name="Muchero W."/>
        </authorList>
    </citation>
    <scope>NUCLEOTIDE SEQUENCE</scope>
    <source>
        <tissue evidence="1">Shoot tip</tissue>
    </source>
</reference>
<proteinExistence type="predicted"/>
<name>A0A9Q1AJJ0_SALPP</name>
<accession>A0A9Q1AJJ0</accession>
<protein>
    <submittedName>
        <fullName evidence="1">Uncharacterized protein</fullName>
    </submittedName>
</protein>